<keyword evidence="6" id="KW-0804">Transcription</keyword>
<dbReference type="AlphaFoldDB" id="A0AAD5JSS0"/>
<evidence type="ECO:0000313" key="9">
    <source>
        <dbReference type="EMBL" id="KAI9252831.1"/>
    </source>
</evidence>
<dbReference type="InterPro" id="IPR051763">
    <property type="entry name" value="Copper_Homeo_Regul"/>
</dbReference>
<accession>A0AAD5JSS0</accession>
<dbReference type="PROSITE" id="PS50073">
    <property type="entry name" value="COPPER_FIST_2"/>
    <property type="match status" value="1"/>
</dbReference>
<dbReference type="GO" id="GO:0000978">
    <property type="term" value="F:RNA polymerase II cis-regulatory region sequence-specific DNA binding"/>
    <property type="evidence" value="ECO:0007669"/>
    <property type="project" value="TreeGrafter"/>
</dbReference>
<proteinExistence type="predicted"/>
<comment type="caution">
    <text evidence="9">The sequence shown here is derived from an EMBL/GenBank/DDBJ whole genome shotgun (WGS) entry which is preliminary data.</text>
</comment>
<dbReference type="GO" id="GO:0005507">
    <property type="term" value="F:copper ion binding"/>
    <property type="evidence" value="ECO:0007669"/>
    <property type="project" value="InterPro"/>
</dbReference>
<dbReference type="PANTHER" id="PTHR28088">
    <property type="entry name" value="TRANSCRIPTIONAL ACTIVATOR HAA1-RELATED"/>
    <property type="match status" value="1"/>
</dbReference>
<evidence type="ECO:0000256" key="1">
    <source>
        <dbReference type="ARBA" id="ARBA00004123"/>
    </source>
</evidence>
<evidence type="ECO:0000313" key="10">
    <source>
        <dbReference type="Proteomes" id="UP001209540"/>
    </source>
</evidence>
<keyword evidence="3" id="KW-0862">Zinc</keyword>
<dbReference type="GO" id="GO:0005634">
    <property type="term" value="C:nucleus"/>
    <property type="evidence" value="ECO:0007669"/>
    <property type="project" value="UniProtKB-SubCell"/>
</dbReference>
<keyword evidence="10" id="KW-1185">Reference proteome</keyword>
<dbReference type="GO" id="GO:0006878">
    <property type="term" value="P:intracellular copper ion homeostasis"/>
    <property type="evidence" value="ECO:0007669"/>
    <property type="project" value="TreeGrafter"/>
</dbReference>
<keyword evidence="4" id="KW-0186">Copper</keyword>
<dbReference type="GO" id="GO:0000981">
    <property type="term" value="F:DNA-binding transcription factor activity, RNA polymerase II-specific"/>
    <property type="evidence" value="ECO:0007669"/>
    <property type="project" value="TreeGrafter"/>
</dbReference>
<comment type="subcellular location">
    <subcellularLocation>
        <location evidence="1">Nucleus</location>
    </subcellularLocation>
</comment>
<dbReference type="Pfam" id="PF00649">
    <property type="entry name" value="Copper-fist"/>
    <property type="match status" value="1"/>
</dbReference>
<dbReference type="SMART" id="SM01090">
    <property type="entry name" value="Copper-fist"/>
    <property type="match status" value="1"/>
</dbReference>
<dbReference type="SMART" id="SM00412">
    <property type="entry name" value="Cu_FIST"/>
    <property type="match status" value="1"/>
</dbReference>
<keyword evidence="5" id="KW-0805">Transcription regulation</keyword>
<gene>
    <name evidence="9" type="ORF">BDA99DRAFT_409153</name>
</gene>
<feature type="domain" description="Copper-fist" evidence="8">
    <location>
        <begin position="1"/>
        <end position="34"/>
    </location>
</feature>
<protein>
    <submittedName>
        <fullName evidence="9">Copper fist DNA binding domain-containing protein</fullName>
    </submittedName>
</protein>
<dbReference type="FunFam" id="3.90.430.10:FF:000001">
    <property type="entry name" value="Copper fist DNA-binding protein"/>
    <property type="match status" value="1"/>
</dbReference>
<evidence type="ECO:0000259" key="8">
    <source>
        <dbReference type="PROSITE" id="PS50073"/>
    </source>
</evidence>
<organism evidence="9 10">
    <name type="scientific">Phascolomyces articulosus</name>
    <dbReference type="NCBI Taxonomy" id="60185"/>
    <lineage>
        <taxon>Eukaryota</taxon>
        <taxon>Fungi</taxon>
        <taxon>Fungi incertae sedis</taxon>
        <taxon>Mucoromycota</taxon>
        <taxon>Mucoromycotina</taxon>
        <taxon>Mucoromycetes</taxon>
        <taxon>Mucorales</taxon>
        <taxon>Lichtheimiaceae</taxon>
        <taxon>Phascolomyces</taxon>
    </lineage>
</organism>
<keyword evidence="2" id="KW-0479">Metal-binding</keyword>
<evidence type="ECO:0000256" key="3">
    <source>
        <dbReference type="ARBA" id="ARBA00022833"/>
    </source>
</evidence>
<dbReference type="PANTHER" id="PTHR28088:SF5">
    <property type="entry name" value="TRANSCRIPTIONAL ACTIVATOR HAA1-RELATED"/>
    <property type="match status" value="1"/>
</dbReference>
<evidence type="ECO:0000256" key="2">
    <source>
        <dbReference type="ARBA" id="ARBA00022723"/>
    </source>
</evidence>
<evidence type="ECO:0000256" key="5">
    <source>
        <dbReference type="ARBA" id="ARBA00023015"/>
    </source>
</evidence>
<feature type="non-terminal residue" evidence="9">
    <location>
        <position position="1"/>
    </location>
</feature>
<evidence type="ECO:0000256" key="6">
    <source>
        <dbReference type="ARBA" id="ARBA00023163"/>
    </source>
</evidence>
<feature type="non-terminal residue" evidence="9">
    <location>
        <position position="58"/>
    </location>
</feature>
<dbReference type="InterPro" id="IPR036395">
    <property type="entry name" value="Cu_fist_DNA-bd_dom_sf"/>
</dbReference>
<dbReference type="GO" id="GO:0045944">
    <property type="term" value="P:positive regulation of transcription by RNA polymerase II"/>
    <property type="evidence" value="ECO:0007669"/>
    <property type="project" value="TreeGrafter"/>
</dbReference>
<evidence type="ECO:0000256" key="7">
    <source>
        <dbReference type="ARBA" id="ARBA00023242"/>
    </source>
</evidence>
<sequence length="58" mass="6877">RKFSCMTCIKGHRSTKCTHNQRELFEIKPKGRPVSQCEGCRELRKTRRIHIKCSCKNK</sequence>
<reference evidence="9" key="2">
    <citation type="submission" date="2023-02" db="EMBL/GenBank/DDBJ databases">
        <authorList>
            <consortium name="DOE Joint Genome Institute"/>
            <person name="Mondo S.J."/>
            <person name="Chang Y."/>
            <person name="Wang Y."/>
            <person name="Ahrendt S."/>
            <person name="Andreopoulos W."/>
            <person name="Barry K."/>
            <person name="Beard J."/>
            <person name="Benny G.L."/>
            <person name="Blankenship S."/>
            <person name="Bonito G."/>
            <person name="Cuomo C."/>
            <person name="Desiro A."/>
            <person name="Gervers K.A."/>
            <person name="Hundley H."/>
            <person name="Kuo A."/>
            <person name="LaButti K."/>
            <person name="Lang B.F."/>
            <person name="Lipzen A."/>
            <person name="O'Donnell K."/>
            <person name="Pangilinan J."/>
            <person name="Reynolds N."/>
            <person name="Sandor L."/>
            <person name="Smith M.W."/>
            <person name="Tsang A."/>
            <person name="Grigoriev I.V."/>
            <person name="Stajich J.E."/>
            <person name="Spatafora J.W."/>
        </authorList>
    </citation>
    <scope>NUCLEOTIDE SEQUENCE</scope>
    <source>
        <strain evidence="9">RSA 2281</strain>
    </source>
</reference>
<dbReference type="Proteomes" id="UP001209540">
    <property type="component" value="Unassembled WGS sequence"/>
</dbReference>
<dbReference type="GO" id="GO:0006879">
    <property type="term" value="P:intracellular iron ion homeostasis"/>
    <property type="evidence" value="ECO:0007669"/>
    <property type="project" value="TreeGrafter"/>
</dbReference>
<evidence type="ECO:0000256" key="4">
    <source>
        <dbReference type="ARBA" id="ARBA00023008"/>
    </source>
</evidence>
<reference evidence="9" key="1">
    <citation type="journal article" date="2022" name="IScience">
        <title>Evolution of zygomycete secretomes and the origins of terrestrial fungal ecologies.</title>
        <authorList>
            <person name="Chang Y."/>
            <person name="Wang Y."/>
            <person name="Mondo S."/>
            <person name="Ahrendt S."/>
            <person name="Andreopoulos W."/>
            <person name="Barry K."/>
            <person name="Beard J."/>
            <person name="Benny G.L."/>
            <person name="Blankenship S."/>
            <person name="Bonito G."/>
            <person name="Cuomo C."/>
            <person name="Desiro A."/>
            <person name="Gervers K.A."/>
            <person name="Hundley H."/>
            <person name="Kuo A."/>
            <person name="LaButti K."/>
            <person name="Lang B.F."/>
            <person name="Lipzen A."/>
            <person name="O'Donnell K."/>
            <person name="Pangilinan J."/>
            <person name="Reynolds N."/>
            <person name="Sandor L."/>
            <person name="Smith M.E."/>
            <person name="Tsang A."/>
            <person name="Grigoriev I.V."/>
            <person name="Stajich J.E."/>
            <person name="Spatafora J.W."/>
        </authorList>
    </citation>
    <scope>NUCLEOTIDE SEQUENCE</scope>
    <source>
        <strain evidence="9">RSA 2281</strain>
    </source>
</reference>
<dbReference type="EMBL" id="JAIXMP010000027">
    <property type="protein sequence ID" value="KAI9252831.1"/>
    <property type="molecule type" value="Genomic_DNA"/>
</dbReference>
<name>A0AAD5JSS0_9FUNG</name>
<keyword evidence="7" id="KW-0539">Nucleus</keyword>
<dbReference type="InterPro" id="IPR001083">
    <property type="entry name" value="Cu_fist_DNA-bd_dom"/>
</dbReference>
<dbReference type="Gene3D" id="3.90.430.10">
    <property type="entry name" value="Copper fist DNA-binding domain"/>
    <property type="match status" value="1"/>
</dbReference>
<dbReference type="PRINTS" id="PR00617">
    <property type="entry name" value="COPPERFIST"/>
</dbReference>
<dbReference type="SUPFAM" id="SSF57879">
    <property type="entry name" value="Zinc domain conserved in yeast copper-regulated transcription factors"/>
    <property type="match status" value="1"/>
</dbReference>